<dbReference type="InterPro" id="IPR015300">
    <property type="entry name" value="DNA-bd_pseudobarrel_sf"/>
</dbReference>
<evidence type="ECO:0000313" key="7">
    <source>
        <dbReference type="Proteomes" id="UP000694864"/>
    </source>
</evidence>
<reference evidence="8" key="2">
    <citation type="submission" date="2025-08" db="UniProtKB">
        <authorList>
            <consortium name="RefSeq"/>
        </authorList>
    </citation>
    <scope>IDENTIFICATION</scope>
    <source>
        <tissue evidence="8">Leaf</tissue>
    </source>
</reference>
<dbReference type="InterPro" id="IPR003340">
    <property type="entry name" value="B3_DNA-bd"/>
</dbReference>
<evidence type="ECO:0000256" key="2">
    <source>
        <dbReference type="ARBA" id="ARBA00023015"/>
    </source>
</evidence>
<evidence type="ECO:0000313" key="8">
    <source>
        <dbReference type="RefSeq" id="XP_019085127.1"/>
    </source>
</evidence>
<accession>A0ABM1QED9</accession>
<comment type="subcellular location">
    <subcellularLocation>
        <location evidence="1">Nucleus</location>
    </subcellularLocation>
</comment>
<dbReference type="SUPFAM" id="SSF101936">
    <property type="entry name" value="DNA-binding pseudobarrel domain"/>
    <property type="match status" value="2"/>
</dbReference>
<proteinExistence type="predicted"/>
<dbReference type="PANTHER" id="PTHR31674:SF74">
    <property type="entry name" value="TF-B3 DOMAIN-CONTAINING PROTEIN"/>
    <property type="match status" value="1"/>
</dbReference>
<keyword evidence="7" id="KW-1185">Reference proteome</keyword>
<sequence length="211" mass="23615">MSFVRANGLDRRCGEIILMNEKGRSWSVSLKRRSCGTTYIRGGGWRSFCQANGLRAGDFSSFKLIQRGGTLGLRISPGEIEEEDCLSEGNVVKSRSIWKASSSESQNRFVTVTLTPYNIRESKLTLPIPFTKVNGLQKAKKMSFLDKHGVKWSTKMCFEVERNRMGLAGGWKEFCNANGVKIGESIILELVWGADRSSVLKFCSKVKQETN</sequence>
<keyword evidence="5" id="KW-0539">Nucleus</keyword>
<name>A0ABM1QED9_CAMSA</name>
<keyword evidence="3" id="KW-0238">DNA-binding</keyword>
<protein>
    <submittedName>
        <fullName evidence="8">B3 domain-containing protein REM14</fullName>
    </submittedName>
</protein>
<evidence type="ECO:0000256" key="1">
    <source>
        <dbReference type="ARBA" id="ARBA00004123"/>
    </source>
</evidence>
<dbReference type="SMART" id="SM01019">
    <property type="entry name" value="B3"/>
    <property type="match status" value="2"/>
</dbReference>
<dbReference type="GeneID" id="104715940"/>
<organism evidence="7 8">
    <name type="scientific">Camelina sativa</name>
    <name type="common">False flax</name>
    <name type="synonym">Myagrum sativum</name>
    <dbReference type="NCBI Taxonomy" id="90675"/>
    <lineage>
        <taxon>Eukaryota</taxon>
        <taxon>Viridiplantae</taxon>
        <taxon>Streptophyta</taxon>
        <taxon>Embryophyta</taxon>
        <taxon>Tracheophyta</taxon>
        <taxon>Spermatophyta</taxon>
        <taxon>Magnoliopsida</taxon>
        <taxon>eudicotyledons</taxon>
        <taxon>Gunneridae</taxon>
        <taxon>Pentapetalae</taxon>
        <taxon>rosids</taxon>
        <taxon>malvids</taxon>
        <taxon>Brassicales</taxon>
        <taxon>Brassicaceae</taxon>
        <taxon>Camelineae</taxon>
        <taxon>Camelina</taxon>
    </lineage>
</organism>
<feature type="domain" description="TF-B3" evidence="6">
    <location>
        <begin position="109"/>
        <end position="205"/>
    </location>
</feature>
<dbReference type="PANTHER" id="PTHR31674">
    <property type="entry name" value="B3 DOMAIN-CONTAINING PROTEIN REM-LIKE 3-RELATED"/>
    <property type="match status" value="1"/>
</dbReference>
<evidence type="ECO:0000256" key="3">
    <source>
        <dbReference type="ARBA" id="ARBA00023125"/>
    </source>
</evidence>
<keyword evidence="2" id="KW-0805">Transcription regulation</keyword>
<dbReference type="CDD" id="cd10017">
    <property type="entry name" value="B3_DNA"/>
    <property type="match status" value="2"/>
</dbReference>
<keyword evidence="4" id="KW-0804">Transcription</keyword>
<dbReference type="RefSeq" id="XP_019085127.1">
    <property type="nucleotide sequence ID" value="XM_019229582.1"/>
</dbReference>
<evidence type="ECO:0000259" key="6">
    <source>
        <dbReference type="PROSITE" id="PS50863"/>
    </source>
</evidence>
<dbReference type="Proteomes" id="UP000694864">
    <property type="component" value="Chromosome 9"/>
</dbReference>
<dbReference type="InterPro" id="IPR039218">
    <property type="entry name" value="REM_fam"/>
</dbReference>
<feature type="domain" description="TF-B3" evidence="6">
    <location>
        <begin position="1"/>
        <end position="79"/>
    </location>
</feature>
<reference evidence="7" key="1">
    <citation type="journal article" date="2014" name="Nat. Commun.">
        <title>The emerging biofuel crop Camelina sativa retains a highly undifferentiated hexaploid genome structure.</title>
        <authorList>
            <person name="Kagale S."/>
            <person name="Koh C."/>
            <person name="Nixon J."/>
            <person name="Bollina V."/>
            <person name="Clarke W.E."/>
            <person name="Tuteja R."/>
            <person name="Spillane C."/>
            <person name="Robinson S.J."/>
            <person name="Links M.G."/>
            <person name="Clarke C."/>
            <person name="Higgins E.E."/>
            <person name="Huebert T."/>
            <person name="Sharpe A.G."/>
            <person name="Parkin I.A."/>
        </authorList>
    </citation>
    <scope>NUCLEOTIDE SEQUENCE [LARGE SCALE GENOMIC DNA]</scope>
    <source>
        <strain evidence="7">cv. DH55</strain>
    </source>
</reference>
<dbReference type="PROSITE" id="PS50863">
    <property type="entry name" value="B3"/>
    <property type="match status" value="2"/>
</dbReference>
<evidence type="ECO:0000256" key="4">
    <source>
        <dbReference type="ARBA" id="ARBA00023163"/>
    </source>
</evidence>
<dbReference type="Pfam" id="PF02362">
    <property type="entry name" value="B3"/>
    <property type="match status" value="2"/>
</dbReference>
<gene>
    <name evidence="8" type="primary">LOC104715940</name>
</gene>
<evidence type="ECO:0000256" key="5">
    <source>
        <dbReference type="ARBA" id="ARBA00023242"/>
    </source>
</evidence>
<dbReference type="Gene3D" id="2.40.330.10">
    <property type="entry name" value="DNA-binding pseudobarrel domain"/>
    <property type="match status" value="2"/>
</dbReference>